<gene>
    <name evidence="1" type="ORF">NPIL_262261</name>
</gene>
<evidence type="ECO:0000313" key="2">
    <source>
        <dbReference type="Proteomes" id="UP000887013"/>
    </source>
</evidence>
<evidence type="ECO:0000313" key="1">
    <source>
        <dbReference type="EMBL" id="GFT84877.1"/>
    </source>
</evidence>
<dbReference type="AlphaFoldDB" id="A0A8X6PRJ2"/>
<organism evidence="1 2">
    <name type="scientific">Nephila pilipes</name>
    <name type="common">Giant wood spider</name>
    <name type="synonym">Nephila maculata</name>
    <dbReference type="NCBI Taxonomy" id="299642"/>
    <lineage>
        <taxon>Eukaryota</taxon>
        <taxon>Metazoa</taxon>
        <taxon>Ecdysozoa</taxon>
        <taxon>Arthropoda</taxon>
        <taxon>Chelicerata</taxon>
        <taxon>Arachnida</taxon>
        <taxon>Araneae</taxon>
        <taxon>Araneomorphae</taxon>
        <taxon>Entelegynae</taxon>
        <taxon>Araneoidea</taxon>
        <taxon>Nephilidae</taxon>
        <taxon>Nephila</taxon>
    </lineage>
</organism>
<dbReference type="Proteomes" id="UP000887013">
    <property type="component" value="Unassembled WGS sequence"/>
</dbReference>
<comment type="caution">
    <text evidence="1">The sequence shown here is derived from an EMBL/GenBank/DDBJ whole genome shotgun (WGS) entry which is preliminary data.</text>
</comment>
<protein>
    <submittedName>
        <fullName evidence="1">Uncharacterized protein</fullName>
    </submittedName>
</protein>
<dbReference type="EMBL" id="BMAW01072840">
    <property type="protein sequence ID" value="GFT84877.1"/>
    <property type="molecule type" value="Genomic_DNA"/>
</dbReference>
<sequence length="104" mass="12027">MTTVGCICSSGNQTLCDELGVCVEKLSVQYKEALEECVREYSKHGVGRCSEHEQCYESDETRWKIRDCIKGKVNQEKLNDKERTEMDNHLNCVRDLDKYCPTEN</sequence>
<accession>A0A8X6PRJ2</accession>
<keyword evidence="2" id="KW-1185">Reference proteome</keyword>
<name>A0A8X6PRJ2_NEPPI</name>
<proteinExistence type="predicted"/>
<reference evidence="1" key="1">
    <citation type="submission" date="2020-08" db="EMBL/GenBank/DDBJ databases">
        <title>Multicomponent nature underlies the extraordinary mechanical properties of spider dragline silk.</title>
        <authorList>
            <person name="Kono N."/>
            <person name="Nakamura H."/>
            <person name="Mori M."/>
            <person name="Yoshida Y."/>
            <person name="Ohtoshi R."/>
            <person name="Malay A.D."/>
            <person name="Moran D.A.P."/>
            <person name="Tomita M."/>
            <person name="Numata K."/>
            <person name="Arakawa K."/>
        </authorList>
    </citation>
    <scope>NUCLEOTIDE SEQUENCE</scope>
</reference>